<reference evidence="2" key="1">
    <citation type="journal article" date="2019" name="Int. J. Syst. Evol. Microbiol.">
        <title>The Global Catalogue of Microorganisms (GCM) 10K type strain sequencing project: providing services to taxonomists for standard genome sequencing and annotation.</title>
        <authorList>
            <consortium name="The Broad Institute Genomics Platform"/>
            <consortium name="The Broad Institute Genome Sequencing Center for Infectious Disease"/>
            <person name="Wu L."/>
            <person name="Ma J."/>
        </authorList>
    </citation>
    <scope>NUCLEOTIDE SEQUENCE [LARGE SCALE GENOMIC DNA]</scope>
    <source>
        <strain evidence="2">CCM 8391</strain>
    </source>
</reference>
<evidence type="ECO:0000313" key="2">
    <source>
        <dbReference type="Proteomes" id="UP001596302"/>
    </source>
</evidence>
<keyword evidence="2" id="KW-1185">Reference proteome</keyword>
<gene>
    <name evidence="1" type="ORF">ACFQE5_18705</name>
</gene>
<name>A0ABW1J716_9PSEU</name>
<dbReference type="Proteomes" id="UP001596302">
    <property type="component" value="Unassembled WGS sequence"/>
</dbReference>
<evidence type="ECO:0008006" key="3">
    <source>
        <dbReference type="Google" id="ProtNLM"/>
    </source>
</evidence>
<sequence length="65" mass="6616">MSGEPIDVVVDGRTVRGALLDDAVGRAAVLGPGVAVRIEADRIAPGQINLVRLSDLGPETVGPGR</sequence>
<comment type="caution">
    <text evidence="1">The sequence shown here is derived from an EMBL/GenBank/DDBJ whole genome shotgun (WGS) entry which is preliminary data.</text>
</comment>
<evidence type="ECO:0000313" key="1">
    <source>
        <dbReference type="EMBL" id="MFC5996240.1"/>
    </source>
</evidence>
<organism evidence="1 2">
    <name type="scientific">Pseudonocardia hispaniensis</name>
    <dbReference type="NCBI Taxonomy" id="904933"/>
    <lineage>
        <taxon>Bacteria</taxon>
        <taxon>Bacillati</taxon>
        <taxon>Actinomycetota</taxon>
        <taxon>Actinomycetes</taxon>
        <taxon>Pseudonocardiales</taxon>
        <taxon>Pseudonocardiaceae</taxon>
        <taxon>Pseudonocardia</taxon>
    </lineage>
</organism>
<proteinExistence type="predicted"/>
<dbReference type="EMBL" id="JBHSQW010000035">
    <property type="protein sequence ID" value="MFC5996240.1"/>
    <property type="molecule type" value="Genomic_DNA"/>
</dbReference>
<accession>A0ABW1J716</accession>
<dbReference type="RefSeq" id="WP_379586768.1">
    <property type="nucleotide sequence ID" value="NZ_JBHSQW010000035.1"/>
</dbReference>
<protein>
    <recommendedName>
        <fullName evidence="3">TRAM domain-containing protein</fullName>
    </recommendedName>
</protein>